<evidence type="ECO:0000256" key="1">
    <source>
        <dbReference type="SAM" id="Phobius"/>
    </source>
</evidence>
<feature type="transmembrane region" description="Helical" evidence="1">
    <location>
        <begin position="7"/>
        <end position="29"/>
    </location>
</feature>
<evidence type="ECO:0000313" key="2">
    <source>
        <dbReference type="EMBL" id="PJJ30195.1"/>
    </source>
</evidence>
<dbReference type="AlphaFoldDB" id="A0A2M8Z9S0"/>
<name>A0A2M8Z9S0_9FIRM</name>
<sequence length="98" mass="10693">MAKNKKLLAGFITLAILFMLLFSVFYITAEARHQCIGEDCPICLEVQACVQALNTLGTGFAPAIAVFAAAHFFVICVIPVFHRNPSHTLVSLKVKLTN</sequence>
<keyword evidence="1" id="KW-1133">Transmembrane helix</keyword>
<proteinExistence type="predicted"/>
<organism evidence="2 3">
    <name type="scientific">[Clostridium] celerecrescens 18A</name>
    <dbReference type="NCBI Taxonomy" id="1286362"/>
    <lineage>
        <taxon>Bacteria</taxon>
        <taxon>Bacillati</taxon>
        <taxon>Bacillota</taxon>
        <taxon>Clostridia</taxon>
        <taxon>Lachnospirales</taxon>
        <taxon>Lachnospiraceae</taxon>
        <taxon>Lacrimispora</taxon>
    </lineage>
</organism>
<accession>A0A2M8Z9S0</accession>
<feature type="transmembrane region" description="Helical" evidence="1">
    <location>
        <begin position="60"/>
        <end position="81"/>
    </location>
</feature>
<protein>
    <submittedName>
        <fullName evidence="2">Uncharacterized protein</fullName>
    </submittedName>
</protein>
<keyword evidence="1" id="KW-0812">Transmembrane</keyword>
<evidence type="ECO:0000313" key="3">
    <source>
        <dbReference type="Proteomes" id="UP000231092"/>
    </source>
</evidence>
<gene>
    <name evidence="2" type="ORF">H171_3783</name>
</gene>
<dbReference type="Proteomes" id="UP000231092">
    <property type="component" value="Unassembled WGS sequence"/>
</dbReference>
<comment type="caution">
    <text evidence="2">The sequence shown here is derived from an EMBL/GenBank/DDBJ whole genome shotgun (WGS) entry which is preliminary data.</text>
</comment>
<reference evidence="2 3" key="1">
    <citation type="submission" date="2017-11" db="EMBL/GenBank/DDBJ databases">
        <title>Understudied soil microbes with underappreciated capabilities: Untangling the Clostridium saccharolyticum group.</title>
        <authorList>
            <person name="Leschine S."/>
        </authorList>
    </citation>
    <scope>NUCLEOTIDE SEQUENCE [LARGE SCALE GENOMIC DNA]</scope>
    <source>
        <strain evidence="2 3">18A</strain>
    </source>
</reference>
<dbReference type="EMBL" id="PGET01000001">
    <property type="protein sequence ID" value="PJJ30195.1"/>
    <property type="molecule type" value="Genomic_DNA"/>
</dbReference>
<keyword evidence="1" id="KW-0472">Membrane</keyword>
<dbReference type="OrthoDB" id="1863318at2"/>
<dbReference type="RefSeq" id="WP_100306476.1">
    <property type="nucleotide sequence ID" value="NZ_PGET01000001.1"/>
</dbReference>